<name>A0ABQ1ZKM5_9BACL</name>
<organism evidence="3 4">
    <name type="scientific">Saccharibacillus endophyticus</name>
    <dbReference type="NCBI Taxonomy" id="2060666"/>
    <lineage>
        <taxon>Bacteria</taxon>
        <taxon>Bacillati</taxon>
        <taxon>Bacillota</taxon>
        <taxon>Bacilli</taxon>
        <taxon>Bacillales</taxon>
        <taxon>Paenibacillaceae</taxon>
        <taxon>Saccharibacillus</taxon>
    </lineage>
</organism>
<evidence type="ECO:0000313" key="4">
    <source>
        <dbReference type="Proteomes" id="UP000605427"/>
    </source>
</evidence>
<dbReference type="RefSeq" id="WP_172237285.1">
    <property type="nucleotide sequence ID" value="NZ_BMDD01000001.1"/>
</dbReference>
<dbReference type="InterPro" id="IPR050922">
    <property type="entry name" value="LytR/CpsA/Psr_CW_biosynth"/>
</dbReference>
<evidence type="ECO:0000259" key="2">
    <source>
        <dbReference type="Pfam" id="PF03816"/>
    </source>
</evidence>
<dbReference type="NCBIfam" id="TIGR00350">
    <property type="entry name" value="lytR_cpsA_psr"/>
    <property type="match status" value="1"/>
</dbReference>
<sequence>MKRWAKIAISGVAVLAIGIGGYAYSIYRPVVDTMESIYEPLESDVAAGSADPAAQGGSLTASVGNAGARQAAQELPADLSETKPFNLLVLGVDERENDVGRSDAIMMLAVNPQKRSVLMFNIPRDTRTEIVGRGTVDKINHAYAFGGVNMSVNTVEQFLDVPVDYYVKVNMEGLERIIDILGGVTVNNPFEFDFEGTDYKKGLIDMNGHEALMYSRMRYDDPKGDIGRNDRQQLVLSALIEKGKNISNLTKVNSLLEAVKDNVKTNLTKDDMMDIVTKYRTEIDSVDKDEVQGSGKKIDGIYYYMVDDAEKTRIRTELTNQLQNGNS</sequence>
<comment type="similarity">
    <text evidence="1">Belongs to the LytR/CpsA/Psr (LCP) family.</text>
</comment>
<proteinExistence type="inferred from homology"/>
<dbReference type="Proteomes" id="UP000605427">
    <property type="component" value="Unassembled WGS sequence"/>
</dbReference>
<dbReference type="EMBL" id="BMDD01000001">
    <property type="protein sequence ID" value="GGH67292.1"/>
    <property type="molecule type" value="Genomic_DNA"/>
</dbReference>
<reference evidence="4" key="1">
    <citation type="journal article" date="2019" name="Int. J. Syst. Evol. Microbiol.">
        <title>The Global Catalogue of Microorganisms (GCM) 10K type strain sequencing project: providing services to taxonomists for standard genome sequencing and annotation.</title>
        <authorList>
            <consortium name="The Broad Institute Genomics Platform"/>
            <consortium name="The Broad Institute Genome Sequencing Center for Infectious Disease"/>
            <person name="Wu L."/>
            <person name="Ma J."/>
        </authorList>
    </citation>
    <scope>NUCLEOTIDE SEQUENCE [LARGE SCALE GENOMIC DNA]</scope>
    <source>
        <strain evidence="4">CCM 8702</strain>
    </source>
</reference>
<dbReference type="Pfam" id="PF03816">
    <property type="entry name" value="LytR_cpsA_psr"/>
    <property type="match status" value="1"/>
</dbReference>
<dbReference type="InterPro" id="IPR004474">
    <property type="entry name" value="LytR_CpsA_psr"/>
</dbReference>
<gene>
    <name evidence="3" type="primary">lytR</name>
    <name evidence="3" type="ORF">GCM10007362_00150</name>
</gene>
<dbReference type="PANTHER" id="PTHR33392">
    <property type="entry name" value="POLYISOPRENYL-TEICHOIC ACID--PEPTIDOGLYCAN TEICHOIC ACID TRANSFERASE TAGU"/>
    <property type="match status" value="1"/>
</dbReference>
<keyword evidence="4" id="KW-1185">Reference proteome</keyword>
<evidence type="ECO:0000313" key="3">
    <source>
        <dbReference type="EMBL" id="GGH67292.1"/>
    </source>
</evidence>
<protein>
    <submittedName>
        <fullName evidence="3">Transcriptional regulator LytR</fullName>
    </submittedName>
</protein>
<dbReference type="Gene3D" id="3.40.630.190">
    <property type="entry name" value="LCP protein"/>
    <property type="match status" value="1"/>
</dbReference>
<comment type="caution">
    <text evidence="3">The sequence shown here is derived from an EMBL/GenBank/DDBJ whole genome shotgun (WGS) entry which is preliminary data.</text>
</comment>
<accession>A0ABQ1ZKM5</accession>
<evidence type="ECO:0000256" key="1">
    <source>
        <dbReference type="ARBA" id="ARBA00006068"/>
    </source>
</evidence>
<dbReference type="PANTHER" id="PTHR33392:SF6">
    <property type="entry name" value="POLYISOPRENYL-TEICHOIC ACID--PEPTIDOGLYCAN TEICHOIC ACID TRANSFERASE TAGU"/>
    <property type="match status" value="1"/>
</dbReference>
<feature type="domain" description="Cell envelope-related transcriptional attenuator" evidence="2">
    <location>
        <begin position="101"/>
        <end position="244"/>
    </location>
</feature>